<dbReference type="Gene3D" id="1.10.10.10">
    <property type="entry name" value="Winged helix-like DNA-binding domain superfamily/Winged helix DNA-binding domain"/>
    <property type="match status" value="1"/>
</dbReference>
<dbReference type="RefSeq" id="WP_009480876.1">
    <property type="nucleotide sequence ID" value="NZ_BAFE01000003.1"/>
</dbReference>
<dbReference type="CDD" id="cd00009">
    <property type="entry name" value="AAA"/>
    <property type="match status" value="1"/>
</dbReference>
<feature type="compositionally biased region" description="Polar residues" evidence="2">
    <location>
        <begin position="720"/>
        <end position="733"/>
    </location>
</feature>
<dbReference type="GO" id="GO:0004519">
    <property type="term" value="F:endonuclease activity"/>
    <property type="evidence" value="ECO:0007669"/>
    <property type="project" value="UniProtKB-KW"/>
</dbReference>
<dbReference type="InterPro" id="IPR003593">
    <property type="entry name" value="AAA+_ATPase"/>
</dbReference>
<dbReference type="SUPFAM" id="SSF52540">
    <property type="entry name" value="P-loop containing nucleoside triphosphate hydrolases"/>
    <property type="match status" value="1"/>
</dbReference>
<keyword evidence="5" id="KW-1185">Reference proteome</keyword>
<dbReference type="PANTHER" id="PTHR37291">
    <property type="entry name" value="5-METHYLCYTOSINE-SPECIFIC RESTRICTION ENZYME B"/>
    <property type="match status" value="1"/>
</dbReference>
<keyword evidence="4" id="KW-0255">Endonuclease</keyword>
<evidence type="ECO:0000259" key="3">
    <source>
        <dbReference type="SMART" id="SM00382"/>
    </source>
</evidence>
<dbReference type="eggNOG" id="COG4240">
    <property type="taxonomic scope" value="Bacteria"/>
</dbReference>
<dbReference type="eggNOG" id="COG3695">
    <property type="taxonomic scope" value="Bacteria"/>
</dbReference>
<dbReference type="STRING" id="1089455.MOPEL_003_00010"/>
<feature type="region of interest" description="Disordered" evidence="2">
    <location>
        <begin position="697"/>
        <end position="733"/>
    </location>
</feature>
<dbReference type="OrthoDB" id="9781481at2"/>
<comment type="caution">
    <text evidence="4">The sequence shown here is derived from an EMBL/GenBank/DDBJ whole genome shotgun (WGS) entry which is preliminary data.</text>
</comment>
<evidence type="ECO:0000256" key="1">
    <source>
        <dbReference type="ARBA" id="ARBA00022763"/>
    </source>
</evidence>
<dbReference type="AlphaFoldDB" id="H5UMM0"/>
<dbReference type="GO" id="GO:0016887">
    <property type="term" value="F:ATP hydrolysis activity"/>
    <property type="evidence" value="ECO:0007669"/>
    <property type="project" value="InterPro"/>
</dbReference>
<organism evidence="4 5">
    <name type="scientific">Mobilicoccus pelagius NBRC 104925</name>
    <dbReference type="NCBI Taxonomy" id="1089455"/>
    <lineage>
        <taxon>Bacteria</taxon>
        <taxon>Bacillati</taxon>
        <taxon>Actinomycetota</taxon>
        <taxon>Actinomycetes</taxon>
        <taxon>Micrococcales</taxon>
        <taxon>Dermatophilaceae</taxon>
        <taxon>Mobilicoccus</taxon>
    </lineage>
</organism>
<dbReference type="InterPro" id="IPR027417">
    <property type="entry name" value="P-loop_NTPase"/>
</dbReference>
<feature type="domain" description="AAA+ ATPase" evidence="3">
    <location>
        <begin position="437"/>
        <end position="603"/>
    </location>
</feature>
<dbReference type="PANTHER" id="PTHR37291:SF1">
    <property type="entry name" value="TYPE IV METHYL-DIRECTED RESTRICTION ENZYME ECOKMCRB SUBUNIT"/>
    <property type="match status" value="1"/>
</dbReference>
<dbReference type="InterPro" id="IPR014048">
    <property type="entry name" value="MethylDNA_cys_MeTrfase_DNA-bd"/>
</dbReference>
<evidence type="ECO:0000313" key="5">
    <source>
        <dbReference type="Proteomes" id="UP000004367"/>
    </source>
</evidence>
<dbReference type="Pfam" id="PF01035">
    <property type="entry name" value="DNA_binding_1"/>
    <property type="match status" value="1"/>
</dbReference>
<dbReference type="EMBL" id="BAFE01000003">
    <property type="protein sequence ID" value="GAB46978.1"/>
    <property type="molecule type" value="Genomic_DNA"/>
</dbReference>
<dbReference type="SUPFAM" id="SSF46767">
    <property type="entry name" value="Methylated DNA-protein cysteine methyltransferase, C-terminal domain"/>
    <property type="match status" value="1"/>
</dbReference>
<name>H5UMM0_9MICO</name>
<reference evidence="4 5" key="1">
    <citation type="submission" date="2012-02" db="EMBL/GenBank/DDBJ databases">
        <title>Whole genome shotgun sequence of Mobilicoccus pelagius NBRC 104925.</title>
        <authorList>
            <person name="Yoshida Y."/>
            <person name="Hosoyama A."/>
            <person name="Tsuchikane K."/>
            <person name="Katsumata H."/>
            <person name="Yamazaki S."/>
            <person name="Fujita N."/>
        </authorList>
    </citation>
    <scope>NUCLEOTIDE SEQUENCE [LARGE SCALE GENOMIC DNA]</scope>
    <source>
        <strain evidence="4 5">NBRC 104925</strain>
    </source>
</reference>
<dbReference type="InterPro" id="IPR036217">
    <property type="entry name" value="MethylDNA_cys_MeTrfase_DNAb"/>
</dbReference>
<dbReference type="Proteomes" id="UP000004367">
    <property type="component" value="Unassembled WGS sequence"/>
</dbReference>
<evidence type="ECO:0000256" key="2">
    <source>
        <dbReference type="SAM" id="MobiDB-lite"/>
    </source>
</evidence>
<dbReference type="InterPro" id="IPR011704">
    <property type="entry name" value="ATPase_dyneun-rel_AAA"/>
</dbReference>
<keyword evidence="4" id="KW-0540">Nuclease</keyword>
<keyword evidence="4" id="KW-0378">Hydrolase</keyword>
<keyword evidence="1" id="KW-0227">DNA damage</keyword>
<dbReference type="eggNOG" id="COG1401">
    <property type="taxonomic scope" value="Bacteria"/>
</dbReference>
<dbReference type="SMART" id="SM00382">
    <property type="entry name" value="AAA"/>
    <property type="match status" value="1"/>
</dbReference>
<dbReference type="GO" id="GO:0006281">
    <property type="term" value="P:DNA repair"/>
    <property type="evidence" value="ECO:0007669"/>
    <property type="project" value="InterPro"/>
</dbReference>
<dbReference type="InterPro" id="IPR036388">
    <property type="entry name" value="WH-like_DNA-bd_sf"/>
</dbReference>
<gene>
    <name evidence="4" type="ORF">MOPEL_003_00010</name>
</gene>
<protein>
    <submittedName>
        <fullName evidence="4">Putative McrBC restriction endonuclease system protein McrB</fullName>
    </submittedName>
</protein>
<evidence type="ECO:0000313" key="4">
    <source>
        <dbReference type="EMBL" id="GAB46978.1"/>
    </source>
</evidence>
<sequence>MPQDVFLPNGKPTLRQGMLTRLMFEVLAEAAAPIKAGAAVKRIGARFDPTPHEASLNKTGVPRWETYVRWTSSWAKSIGWIDKGTGFWSLTDAGRAAADDYPGDALDTEIGARYAALRAAAKASAADAGPAPLMERALDALGPGSWTTYGDLAQLTGYANQGVGTAMKATAHEAAHRVLQSDGTLSPSFTWSTDRDDDPRAVLEEEGLEFDEDGHADLGSRLTVDDFRELLGVETPARAWLIRGSVNGVNLVPTWLRHDFCSLPAGQATQVTADMDRTALSALVEREYSDKSYAARSDKVTELDAFLNRMQIDDVIATVNDGECYLGRITGHPDIHPDADDRSNLRRSVTWVNAAEPVDYADLPKALTAKLSQQRTIVDLTSERRTLEGYFPTRSDDPAPTPAVPHLEGVSPATPELATANHVDQAWLQEVIDLLWDRRQLIFYGPPGTGKTYLARAIAHHLTDAQNVKLVQFHPSYSYEDFFEGYRPGAPTEDGRVSFTLTPGPFRRLVDVAREDPGTPYVLIIDEINRANLAKVFGELYFLLEYRDESVDLLYAAGDDSGFSLPDNVFLIGTMNTADRSIALVDAAMRRRFAFVHLHPAEPPTSGILRRWLSAEGKDAGIADLHDALNTRIEDPDFKIGPSYFMRPEVHRTPAGIERMWRTAILPLLEEHHYGEGLGVAAYYDLDTIRRTVRSGAVIAPGENEGTTPNHPTAPRKTENLPTETGDPSTPSS</sequence>
<accession>H5UMM0</accession>
<dbReference type="GO" id="GO:0005524">
    <property type="term" value="F:ATP binding"/>
    <property type="evidence" value="ECO:0007669"/>
    <property type="project" value="InterPro"/>
</dbReference>
<proteinExistence type="predicted"/>
<dbReference type="Pfam" id="PF07728">
    <property type="entry name" value="AAA_5"/>
    <property type="match status" value="1"/>
</dbReference>
<dbReference type="Gene3D" id="3.40.50.300">
    <property type="entry name" value="P-loop containing nucleotide triphosphate hydrolases"/>
    <property type="match status" value="1"/>
</dbReference>
<dbReference type="InterPro" id="IPR052934">
    <property type="entry name" value="Methyl-DNA_Rec/Restrict_Enz"/>
</dbReference>